<dbReference type="PROSITE" id="PS51186">
    <property type="entry name" value="GNAT"/>
    <property type="match status" value="1"/>
</dbReference>
<dbReference type="PANTHER" id="PTHR43792:SF1">
    <property type="entry name" value="N-ACETYLTRANSFERASE DOMAIN-CONTAINING PROTEIN"/>
    <property type="match status" value="1"/>
</dbReference>
<dbReference type="AlphaFoldDB" id="A0A1G9B7I0"/>
<organism evidence="2 3">
    <name type="scientific">Sediminibacillus albus</name>
    <dbReference type="NCBI Taxonomy" id="407036"/>
    <lineage>
        <taxon>Bacteria</taxon>
        <taxon>Bacillati</taxon>
        <taxon>Bacillota</taxon>
        <taxon>Bacilli</taxon>
        <taxon>Bacillales</taxon>
        <taxon>Bacillaceae</taxon>
        <taxon>Sediminibacillus</taxon>
    </lineage>
</organism>
<evidence type="ECO:0000313" key="3">
    <source>
        <dbReference type="Proteomes" id="UP000198694"/>
    </source>
</evidence>
<dbReference type="Proteomes" id="UP000198694">
    <property type="component" value="Unassembled WGS sequence"/>
</dbReference>
<dbReference type="InterPro" id="IPR000182">
    <property type="entry name" value="GNAT_dom"/>
</dbReference>
<dbReference type="Pfam" id="PF13302">
    <property type="entry name" value="Acetyltransf_3"/>
    <property type="match status" value="1"/>
</dbReference>
<reference evidence="2 3" key="1">
    <citation type="submission" date="2016-10" db="EMBL/GenBank/DDBJ databases">
        <authorList>
            <person name="de Groot N.N."/>
        </authorList>
    </citation>
    <scope>NUCLEOTIDE SEQUENCE [LARGE SCALE GENOMIC DNA]</scope>
    <source>
        <strain evidence="2 3">CGMCC 1.6502</strain>
    </source>
</reference>
<dbReference type="PANTHER" id="PTHR43792">
    <property type="entry name" value="GNAT FAMILY, PUTATIVE (AFU_ORTHOLOGUE AFUA_3G00765)-RELATED-RELATED"/>
    <property type="match status" value="1"/>
</dbReference>
<accession>A0A1G9B7I0</accession>
<gene>
    <name evidence="2" type="ORF">SAMN05216243_2856</name>
</gene>
<name>A0A1G9B7I0_9BACI</name>
<dbReference type="EMBL" id="FNFL01000005">
    <property type="protein sequence ID" value="SDK35459.1"/>
    <property type="molecule type" value="Genomic_DNA"/>
</dbReference>
<dbReference type="SUPFAM" id="SSF55729">
    <property type="entry name" value="Acyl-CoA N-acyltransferases (Nat)"/>
    <property type="match status" value="1"/>
</dbReference>
<evidence type="ECO:0000259" key="1">
    <source>
        <dbReference type="PROSITE" id="PS51186"/>
    </source>
</evidence>
<proteinExistence type="predicted"/>
<dbReference type="OrthoDB" id="9798081at2"/>
<evidence type="ECO:0000313" key="2">
    <source>
        <dbReference type="EMBL" id="SDK35459.1"/>
    </source>
</evidence>
<dbReference type="Gene3D" id="3.40.630.30">
    <property type="match status" value="1"/>
</dbReference>
<keyword evidence="2" id="KW-0808">Transferase</keyword>
<keyword evidence="3" id="KW-1185">Reference proteome</keyword>
<dbReference type="InterPro" id="IPR051531">
    <property type="entry name" value="N-acetyltransferase"/>
</dbReference>
<dbReference type="InterPro" id="IPR016181">
    <property type="entry name" value="Acyl_CoA_acyltransferase"/>
</dbReference>
<dbReference type="GO" id="GO:0016747">
    <property type="term" value="F:acyltransferase activity, transferring groups other than amino-acyl groups"/>
    <property type="evidence" value="ECO:0007669"/>
    <property type="project" value="InterPro"/>
</dbReference>
<sequence>METVISSERLRMRRMNQKDKSNLLKIFSDPVAMAYYPSTKNEEETEQWIQWTLDNYRKYKVGLWVVEDKLTGDFLGMCGLVPQKIDGKVEMEIGYLFERAKWGKGYATEAAQACKDYGLGYLKCRELFSLIDPGNLPSIKVARRVGMDYFKTIIKWDKEIAIYKVKNKD</sequence>
<protein>
    <submittedName>
        <fullName evidence="2">Protein N-acetyltransferase, RimJ/RimL family</fullName>
    </submittedName>
</protein>
<dbReference type="RefSeq" id="WP_093215513.1">
    <property type="nucleotide sequence ID" value="NZ_FNFL01000005.1"/>
</dbReference>
<feature type="domain" description="N-acetyltransferase" evidence="1">
    <location>
        <begin position="10"/>
        <end position="169"/>
    </location>
</feature>
<dbReference type="STRING" id="407036.SAMN05216243_2856"/>